<protein>
    <submittedName>
        <fullName evidence="1">Uncharacterized protein</fullName>
    </submittedName>
</protein>
<dbReference type="EMBL" id="CP012836">
    <property type="protein sequence ID" value="AMQ56368.1"/>
    <property type="molecule type" value="Genomic_DNA"/>
</dbReference>
<gene>
    <name evidence="1" type="ORF">AO498_08077</name>
</gene>
<sequence>MFIDDNHLCLSLILIMFLGKLDFLKVDGFLIKFLNFLKPNHYEQRL</sequence>
<dbReference type="Proteomes" id="UP000073816">
    <property type="component" value="Chromosome"/>
</dbReference>
<dbReference type="KEGG" id="alm:AO498_08077"/>
<organism evidence="1 2">
    <name type="scientific">Algoriphagus sanaruensis</name>
    <dbReference type="NCBI Taxonomy" id="1727163"/>
    <lineage>
        <taxon>Bacteria</taxon>
        <taxon>Pseudomonadati</taxon>
        <taxon>Bacteroidota</taxon>
        <taxon>Cytophagia</taxon>
        <taxon>Cytophagales</taxon>
        <taxon>Cyclobacteriaceae</taxon>
        <taxon>Algoriphagus</taxon>
    </lineage>
</organism>
<dbReference type="STRING" id="1727163.AO498_08077"/>
<reference evidence="1 2" key="2">
    <citation type="journal article" date="2016" name="Genome Announc.">
        <title>Complete Genome Sequence of Algoriphagus sp. Strain M8-2, Isolated from a Brackish Lake.</title>
        <authorList>
            <person name="Muraguchi Y."/>
            <person name="Kushimoto K."/>
            <person name="Ohtsubo Y."/>
            <person name="Suzuki T."/>
            <person name="Dohra H."/>
            <person name="Kimbara K."/>
            <person name="Shintani M."/>
        </authorList>
    </citation>
    <scope>NUCLEOTIDE SEQUENCE [LARGE SCALE GENOMIC DNA]</scope>
    <source>
        <strain evidence="1 2">M8-2</strain>
    </source>
</reference>
<dbReference type="PATRIC" id="fig|1727163.4.peg.1676"/>
<proteinExistence type="predicted"/>
<keyword evidence="2" id="KW-1185">Reference proteome</keyword>
<evidence type="ECO:0000313" key="1">
    <source>
        <dbReference type="EMBL" id="AMQ56368.1"/>
    </source>
</evidence>
<dbReference type="AlphaFoldDB" id="A0A142EML3"/>
<reference evidence="2" key="1">
    <citation type="submission" date="2015-09" db="EMBL/GenBank/DDBJ databases">
        <title>Complete sequence of Algoriphagus sp. M8-2.</title>
        <authorList>
            <person name="Shintani M."/>
        </authorList>
    </citation>
    <scope>NUCLEOTIDE SEQUENCE [LARGE SCALE GENOMIC DNA]</scope>
    <source>
        <strain evidence="2">M8-2</strain>
    </source>
</reference>
<accession>A0A142EML3</accession>
<name>A0A142EML3_9BACT</name>
<evidence type="ECO:0000313" key="2">
    <source>
        <dbReference type="Proteomes" id="UP000073816"/>
    </source>
</evidence>